<name>A0A8X6SYN0_TRICX</name>
<keyword evidence="2" id="KW-1185">Reference proteome</keyword>
<protein>
    <submittedName>
        <fullName evidence="1">Uncharacterized protein</fullName>
    </submittedName>
</protein>
<dbReference type="InterPro" id="IPR032675">
    <property type="entry name" value="LRR_dom_sf"/>
</dbReference>
<dbReference type="Gene3D" id="3.80.10.10">
    <property type="entry name" value="Ribonuclease Inhibitor"/>
    <property type="match status" value="1"/>
</dbReference>
<dbReference type="EMBL" id="BMAU01021347">
    <property type="protein sequence ID" value="GFY17892.1"/>
    <property type="molecule type" value="Genomic_DNA"/>
</dbReference>
<evidence type="ECO:0000313" key="1">
    <source>
        <dbReference type="EMBL" id="GFY17892.1"/>
    </source>
</evidence>
<proteinExistence type="predicted"/>
<dbReference type="AlphaFoldDB" id="A0A8X6SYN0"/>
<dbReference type="SUPFAM" id="SSF52058">
    <property type="entry name" value="L domain-like"/>
    <property type="match status" value="1"/>
</dbReference>
<evidence type="ECO:0000313" key="2">
    <source>
        <dbReference type="Proteomes" id="UP000887159"/>
    </source>
</evidence>
<organism evidence="1 2">
    <name type="scientific">Trichonephila clavipes</name>
    <name type="common">Golden silk orbweaver</name>
    <name type="synonym">Nephila clavipes</name>
    <dbReference type="NCBI Taxonomy" id="2585209"/>
    <lineage>
        <taxon>Eukaryota</taxon>
        <taxon>Metazoa</taxon>
        <taxon>Ecdysozoa</taxon>
        <taxon>Arthropoda</taxon>
        <taxon>Chelicerata</taxon>
        <taxon>Arachnida</taxon>
        <taxon>Araneae</taxon>
        <taxon>Araneomorphae</taxon>
        <taxon>Entelegynae</taxon>
        <taxon>Araneoidea</taxon>
        <taxon>Nephilidae</taxon>
        <taxon>Trichonephila</taxon>
    </lineage>
</organism>
<sequence>MGVSKSVISGVKKIVEGTSWLGSPKLVERFSDESRFSVVRVSGHQLIWRDRETRYAQKFVCERDRINISTVLEEDGTWSNSPTSVVLTIIRPLILFEIKEDAGIVLLFTCLSSFVAGDCPPPELIEPCTCKYPHDPAIVCSNITRMETITGLFERTGELRFKHFTLSHSTLQFLPAHALISKRVFGLTFENTTLTGLFDETPSSNNLVHMFVLDNVRIQRAIQWPMFQKLTKLRIMQLIGVTIKRLGKDFINNINQGLSDIFLSETRTTSLSDGLFENMKDLMQVAIIKSQIKTLKRNMFPRPAKLSSMNFM</sequence>
<accession>A0A8X6SYN0</accession>
<reference evidence="1" key="1">
    <citation type="submission" date="2020-08" db="EMBL/GenBank/DDBJ databases">
        <title>Multicomponent nature underlies the extraordinary mechanical properties of spider dragline silk.</title>
        <authorList>
            <person name="Kono N."/>
            <person name="Nakamura H."/>
            <person name="Mori M."/>
            <person name="Yoshida Y."/>
            <person name="Ohtoshi R."/>
            <person name="Malay A.D."/>
            <person name="Moran D.A.P."/>
            <person name="Tomita M."/>
            <person name="Numata K."/>
            <person name="Arakawa K."/>
        </authorList>
    </citation>
    <scope>NUCLEOTIDE SEQUENCE</scope>
</reference>
<comment type="caution">
    <text evidence="1">The sequence shown here is derived from an EMBL/GenBank/DDBJ whole genome shotgun (WGS) entry which is preliminary data.</text>
</comment>
<gene>
    <name evidence="1" type="primary">AVEN_131899_1</name>
    <name evidence="1" type="ORF">TNCV_3383851</name>
</gene>
<dbReference type="Proteomes" id="UP000887159">
    <property type="component" value="Unassembled WGS sequence"/>
</dbReference>